<evidence type="ECO:0000313" key="15">
    <source>
        <dbReference type="EMBL" id="STZ69718.1"/>
    </source>
</evidence>
<dbReference type="InterPro" id="IPR012910">
    <property type="entry name" value="Plug_dom"/>
</dbReference>
<dbReference type="GO" id="GO:0009279">
    <property type="term" value="C:cell outer membrane"/>
    <property type="evidence" value="ECO:0007669"/>
    <property type="project" value="UniProtKB-SubCell"/>
</dbReference>
<dbReference type="EMBL" id="UGQL01000002">
    <property type="protein sequence ID" value="STZ69718.1"/>
    <property type="molecule type" value="Genomic_DNA"/>
</dbReference>
<keyword evidence="5 12" id="KW-0732">Signal</keyword>
<dbReference type="InterPro" id="IPR000531">
    <property type="entry name" value="Beta-barrel_TonB"/>
</dbReference>
<evidence type="ECO:0000256" key="8">
    <source>
        <dbReference type="ARBA" id="ARBA00023136"/>
    </source>
</evidence>
<dbReference type="PROSITE" id="PS52016">
    <property type="entry name" value="TONB_DEPENDENT_REC_3"/>
    <property type="match status" value="1"/>
</dbReference>
<keyword evidence="16" id="KW-1185">Reference proteome</keyword>
<dbReference type="Gene3D" id="2.170.130.10">
    <property type="entry name" value="TonB-dependent receptor, plug domain"/>
    <property type="match status" value="1"/>
</dbReference>
<evidence type="ECO:0000256" key="2">
    <source>
        <dbReference type="ARBA" id="ARBA00022448"/>
    </source>
</evidence>
<evidence type="ECO:0000256" key="12">
    <source>
        <dbReference type="SAM" id="SignalP"/>
    </source>
</evidence>
<evidence type="ECO:0000256" key="10">
    <source>
        <dbReference type="PROSITE-ProRule" id="PRU01360"/>
    </source>
</evidence>
<dbReference type="Pfam" id="PF07715">
    <property type="entry name" value="Plug"/>
    <property type="match status" value="1"/>
</dbReference>
<evidence type="ECO:0000256" key="5">
    <source>
        <dbReference type="ARBA" id="ARBA00022729"/>
    </source>
</evidence>
<evidence type="ECO:0000256" key="1">
    <source>
        <dbReference type="ARBA" id="ARBA00004571"/>
    </source>
</evidence>
<dbReference type="PANTHER" id="PTHR30069:SF53">
    <property type="entry name" value="COLICIN I RECEPTOR-RELATED"/>
    <property type="match status" value="1"/>
</dbReference>
<protein>
    <submittedName>
        <fullName evidence="15">Colicin I receptor</fullName>
    </submittedName>
</protein>
<evidence type="ECO:0000256" key="9">
    <source>
        <dbReference type="ARBA" id="ARBA00023237"/>
    </source>
</evidence>
<keyword evidence="4 10" id="KW-0812">Transmembrane</keyword>
<keyword evidence="6" id="KW-0406">Ion transport</keyword>
<keyword evidence="3 10" id="KW-1134">Transmembrane beta strand</keyword>
<feature type="chain" id="PRO_5016674086" evidence="12">
    <location>
        <begin position="22"/>
        <end position="627"/>
    </location>
</feature>
<dbReference type="SUPFAM" id="SSF56935">
    <property type="entry name" value="Porins"/>
    <property type="match status" value="1"/>
</dbReference>
<evidence type="ECO:0000259" key="14">
    <source>
        <dbReference type="Pfam" id="PF07715"/>
    </source>
</evidence>
<accession>A0A378U392</accession>
<dbReference type="CDD" id="cd01347">
    <property type="entry name" value="ligand_gated_channel"/>
    <property type="match status" value="1"/>
</dbReference>
<name>A0A378U392_MYROD</name>
<organism evidence="15 16">
    <name type="scientific">Myroides odoratus</name>
    <name type="common">Flavobacterium odoratum</name>
    <dbReference type="NCBI Taxonomy" id="256"/>
    <lineage>
        <taxon>Bacteria</taxon>
        <taxon>Pseudomonadati</taxon>
        <taxon>Bacteroidota</taxon>
        <taxon>Flavobacteriia</taxon>
        <taxon>Flavobacteriales</taxon>
        <taxon>Flavobacteriaceae</taxon>
        <taxon>Myroides</taxon>
    </lineage>
</organism>
<keyword evidence="15" id="KW-0675">Receptor</keyword>
<dbReference type="Proteomes" id="UP000255024">
    <property type="component" value="Unassembled WGS sequence"/>
</dbReference>
<evidence type="ECO:0000313" key="16">
    <source>
        <dbReference type="Proteomes" id="UP000255024"/>
    </source>
</evidence>
<evidence type="ECO:0000256" key="11">
    <source>
        <dbReference type="RuleBase" id="RU003357"/>
    </source>
</evidence>
<dbReference type="AlphaFoldDB" id="A0A378U392"/>
<evidence type="ECO:0000259" key="13">
    <source>
        <dbReference type="Pfam" id="PF00593"/>
    </source>
</evidence>
<keyword evidence="8 10" id="KW-0472">Membrane</keyword>
<dbReference type="RefSeq" id="WP_115092379.1">
    <property type="nucleotide sequence ID" value="NZ_CP068107.1"/>
</dbReference>
<keyword evidence="2 10" id="KW-0813">Transport</keyword>
<dbReference type="Pfam" id="PF00593">
    <property type="entry name" value="TonB_dep_Rec_b-barrel"/>
    <property type="match status" value="1"/>
</dbReference>
<feature type="domain" description="TonB-dependent receptor plug" evidence="14">
    <location>
        <begin position="53"/>
        <end position="154"/>
    </location>
</feature>
<gene>
    <name evidence="15" type="primary">cirA_5</name>
    <name evidence="15" type="ORF">NCTC11179_03232</name>
</gene>
<dbReference type="GO" id="GO:0006811">
    <property type="term" value="P:monoatomic ion transport"/>
    <property type="evidence" value="ECO:0007669"/>
    <property type="project" value="UniProtKB-KW"/>
</dbReference>
<evidence type="ECO:0000256" key="7">
    <source>
        <dbReference type="ARBA" id="ARBA00023077"/>
    </source>
</evidence>
<dbReference type="GO" id="GO:0015889">
    <property type="term" value="P:cobalamin transport"/>
    <property type="evidence" value="ECO:0007669"/>
    <property type="project" value="TreeGrafter"/>
</dbReference>
<comment type="subcellular location">
    <subcellularLocation>
        <location evidence="1 10">Cell outer membrane</location>
        <topology evidence="1 10">Multi-pass membrane protein</topology>
    </subcellularLocation>
</comment>
<dbReference type="InterPro" id="IPR036942">
    <property type="entry name" value="Beta-barrel_TonB_sf"/>
</dbReference>
<evidence type="ECO:0000256" key="3">
    <source>
        <dbReference type="ARBA" id="ARBA00022452"/>
    </source>
</evidence>
<proteinExistence type="inferred from homology"/>
<feature type="domain" description="TonB-dependent receptor-like beta-barrel" evidence="13">
    <location>
        <begin position="212"/>
        <end position="600"/>
    </location>
</feature>
<feature type="signal peptide" evidence="12">
    <location>
        <begin position="1"/>
        <end position="21"/>
    </location>
</feature>
<comment type="similarity">
    <text evidence="10 11">Belongs to the TonB-dependent receptor family.</text>
</comment>
<keyword evidence="9 10" id="KW-0998">Cell outer membrane</keyword>
<evidence type="ECO:0000256" key="4">
    <source>
        <dbReference type="ARBA" id="ARBA00022692"/>
    </source>
</evidence>
<dbReference type="InterPro" id="IPR037066">
    <property type="entry name" value="Plug_dom_sf"/>
</dbReference>
<reference evidence="15 16" key="1">
    <citation type="submission" date="2018-06" db="EMBL/GenBank/DDBJ databases">
        <authorList>
            <consortium name="Pathogen Informatics"/>
            <person name="Doyle S."/>
        </authorList>
    </citation>
    <scope>NUCLEOTIDE SEQUENCE [LARGE SCALE GENOMIC DNA]</scope>
    <source>
        <strain evidence="15 16">NCTC11179</strain>
    </source>
</reference>
<keyword evidence="7 11" id="KW-0798">TonB box</keyword>
<evidence type="ECO:0000256" key="6">
    <source>
        <dbReference type="ARBA" id="ARBA00023065"/>
    </source>
</evidence>
<dbReference type="InterPro" id="IPR039426">
    <property type="entry name" value="TonB-dep_rcpt-like"/>
</dbReference>
<dbReference type="PANTHER" id="PTHR30069">
    <property type="entry name" value="TONB-DEPENDENT OUTER MEMBRANE RECEPTOR"/>
    <property type="match status" value="1"/>
</dbReference>
<dbReference type="Gene3D" id="2.40.170.20">
    <property type="entry name" value="TonB-dependent receptor, beta-barrel domain"/>
    <property type="match status" value="1"/>
</dbReference>
<sequence length="627" mass="71081">MKRQFYVALTLCSFLSVAGYAQEKSTTTVEDNMEEIVIYNQRLQLPSTLKNRNITVVGQDQIKQLPVSSVNELLSFVAGVDLRQRGPNGTQADLSIDGGSFEQNVLLLNGQKISDPQTGHNSLNIPIPLEAVERIEIVRGPSARLYGVNSLTGVVNIVTKNPKKDGVFAAMYGGTSFKKDKDGDHNETYNNRGVQVGGTLIRAKDNHLLFASHDSGNGYRYNTAYHNNKVFYQGNIVPNDQNAIMILAGHANSSFGANGFYAAPGDKESKEIVSTTMLNLSSRHYLSDRLTFMPSVAYRYNFDDYRYYRQRLDVARSRHYTHAITSNVNGEYTADYGKFTFGGEMRYEEINSTNIGDHSKSNYGFFAAFQRDWFEKLDVNIGAYVNYNTKYGWEFFPGIDASYNFNPNWQATFNAGTASRIPSFTDLYLDQRPGNVGNPDLTPEKAYQVEVGGKYRKDRFQAEAFVFYRDIDDFVDWIRVDMNQPYQPYNASKNKTKGVNTALRYRLGDEVDIWNLGLSYTYLSPTIENKSAEAGMLSKYSLESLKHQVVGTVNYTHDKFSITLANRFNERLTYKSYWITDIRLNYALDKLKFYIDAQNIFDTTYIEAGAVPMPGRWFTLGIKFDGL</sequence>